<dbReference type="EMBL" id="JARQWQ010000015">
    <property type="protein sequence ID" value="KAK2566859.1"/>
    <property type="molecule type" value="Genomic_DNA"/>
</dbReference>
<evidence type="ECO:0000256" key="1">
    <source>
        <dbReference type="ARBA" id="ARBA00004123"/>
    </source>
</evidence>
<sequence>MDEEALQQSLEQYKEQFLQIQNVLETTGEEESLLSLKKSKLLQLLENEEETLCDSLARDEPSCALSCEDKNERDSVDDEDDITGMKCRVAFTHHWGVVEHHNAMVFDLEAAESPDEKEEPKVRVLFMNPTHKSMVPCPYFLQSNCRFSEETCRYSHGFLVSVEDLMPFKEPDFSKVQCGQLCLARYDDGVWYKATIQSIDHDAHTFVVHYNTYNNYDATLGLDGIFPLDPRESESVSDDDFSSSCSDNEDMSSVRGDRDNDEEKVVVRLSWKPSTGPICLGEWEEHTKGIGSKLMVKMGYIFGKGLGKDGSGIVEPVEAMVLPQELREKNKLSKPGKKKRRKAQAKVSSGDIFDFINTKLGGKQGNIRDMRVPIPGTSANEFEQKETGKKKKDEGKNINWNLQLFKTQEEISAMEKQLTKEEMALSRHKDKDEKAASHFKEKVMAIKTHLSRLHQEEKGIQQKLNHKKNHRKLTVF</sequence>
<evidence type="ECO:0000313" key="16">
    <source>
        <dbReference type="EMBL" id="KAK2566859.1"/>
    </source>
</evidence>
<dbReference type="InterPro" id="IPR000571">
    <property type="entry name" value="Znf_CCCH"/>
</dbReference>
<keyword evidence="7" id="KW-0805">Transcription regulation</keyword>
<evidence type="ECO:0000256" key="5">
    <source>
        <dbReference type="ARBA" id="ARBA00022771"/>
    </source>
</evidence>
<dbReference type="Gene3D" id="2.30.30.140">
    <property type="match status" value="1"/>
</dbReference>
<organism evidence="16 17">
    <name type="scientific">Acropora cervicornis</name>
    <name type="common">Staghorn coral</name>
    <dbReference type="NCBI Taxonomy" id="6130"/>
    <lineage>
        <taxon>Eukaryota</taxon>
        <taxon>Metazoa</taxon>
        <taxon>Cnidaria</taxon>
        <taxon>Anthozoa</taxon>
        <taxon>Hexacorallia</taxon>
        <taxon>Scleractinia</taxon>
        <taxon>Astrocoeniina</taxon>
        <taxon>Acroporidae</taxon>
        <taxon>Acropora</taxon>
    </lineage>
</organism>
<accession>A0AAD9QT21</accession>
<keyword evidence="5 11" id="KW-0863">Zinc-finger</keyword>
<keyword evidence="4 11" id="KW-0479">Metal-binding</keyword>
<dbReference type="GO" id="GO:0005634">
    <property type="term" value="C:nucleus"/>
    <property type="evidence" value="ECO:0007669"/>
    <property type="project" value="UniProtKB-SubCell"/>
</dbReference>
<evidence type="ECO:0000256" key="6">
    <source>
        <dbReference type="ARBA" id="ARBA00022833"/>
    </source>
</evidence>
<evidence type="ECO:0000256" key="10">
    <source>
        <dbReference type="ARBA" id="ARBA00023242"/>
    </source>
</evidence>
<evidence type="ECO:0000256" key="2">
    <source>
        <dbReference type="ARBA" id="ARBA00022414"/>
    </source>
</evidence>
<evidence type="ECO:0000256" key="12">
    <source>
        <dbReference type="SAM" id="MobiDB-lite"/>
    </source>
</evidence>
<keyword evidence="6 11" id="KW-0862">Zinc</keyword>
<dbReference type="PROSITE" id="PS50174">
    <property type="entry name" value="G_PATCH"/>
    <property type="match status" value="1"/>
</dbReference>
<dbReference type="InterPro" id="IPR000467">
    <property type="entry name" value="G_patch_dom"/>
</dbReference>
<dbReference type="SUPFAM" id="SSF63748">
    <property type="entry name" value="Tudor/PWWP/MBT"/>
    <property type="match status" value="1"/>
</dbReference>
<feature type="zinc finger region" description="C3H1-type" evidence="11">
    <location>
        <begin position="132"/>
        <end position="159"/>
    </location>
</feature>
<protein>
    <recommendedName>
        <fullName evidence="2">Zinc finger CCCH-type with G patch domain-containing protein</fullName>
    </recommendedName>
</protein>
<dbReference type="GO" id="GO:0000978">
    <property type="term" value="F:RNA polymerase II cis-regulatory region sequence-specific DNA binding"/>
    <property type="evidence" value="ECO:0007669"/>
    <property type="project" value="TreeGrafter"/>
</dbReference>
<dbReference type="SMART" id="SM00443">
    <property type="entry name" value="G_patch"/>
    <property type="match status" value="1"/>
</dbReference>
<evidence type="ECO:0000259" key="15">
    <source>
        <dbReference type="PROSITE" id="PS50304"/>
    </source>
</evidence>
<evidence type="ECO:0000256" key="8">
    <source>
        <dbReference type="ARBA" id="ARBA00023125"/>
    </source>
</evidence>
<keyword evidence="8" id="KW-0238">DNA-binding</keyword>
<feature type="region of interest" description="Disordered" evidence="12">
    <location>
        <begin position="233"/>
        <end position="261"/>
    </location>
</feature>
<dbReference type="Pfam" id="PF01585">
    <property type="entry name" value="G-patch"/>
    <property type="match status" value="1"/>
</dbReference>
<comment type="subcellular location">
    <subcellularLocation>
        <location evidence="1">Nucleus</location>
    </subcellularLocation>
</comment>
<evidence type="ECO:0000256" key="4">
    <source>
        <dbReference type="ARBA" id="ARBA00022723"/>
    </source>
</evidence>
<proteinExistence type="predicted"/>
<evidence type="ECO:0000256" key="7">
    <source>
        <dbReference type="ARBA" id="ARBA00023015"/>
    </source>
</evidence>
<evidence type="ECO:0000313" key="17">
    <source>
        <dbReference type="Proteomes" id="UP001249851"/>
    </source>
</evidence>
<reference evidence="16" key="1">
    <citation type="journal article" date="2023" name="G3 (Bethesda)">
        <title>Whole genome assembly and annotation of the endangered Caribbean coral Acropora cervicornis.</title>
        <authorList>
            <person name="Selwyn J.D."/>
            <person name="Vollmer S.V."/>
        </authorList>
    </citation>
    <scope>NUCLEOTIDE SEQUENCE</scope>
    <source>
        <strain evidence="16">K2</strain>
    </source>
</reference>
<dbReference type="GO" id="GO:0008270">
    <property type="term" value="F:zinc ion binding"/>
    <property type="evidence" value="ECO:0007669"/>
    <property type="project" value="UniProtKB-KW"/>
</dbReference>
<dbReference type="CDD" id="cd20384">
    <property type="entry name" value="Tudor_ZGPAT"/>
    <property type="match status" value="1"/>
</dbReference>
<reference evidence="16" key="2">
    <citation type="journal article" date="2023" name="Science">
        <title>Genomic signatures of disease resistance in endangered staghorn corals.</title>
        <authorList>
            <person name="Vollmer S.V."/>
            <person name="Selwyn J.D."/>
            <person name="Despard B.A."/>
            <person name="Roesel C.L."/>
        </authorList>
    </citation>
    <scope>NUCLEOTIDE SEQUENCE</scope>
    <source>
        <strain evidence="16">K2</strain>
    </source>
</reference>
<evidence type="ECO:0000256" key="9">
    <source>
        <dbReference type="ARBA" id="ARBA00023163"/>
    </source>
</evidence>
<keyword evidence="17" id="KW-1185">Reference proteome</keyword>
<dbReference type="PROSITE" id="PS50304">
    <property type="entry name" value="TUDOR"/>
    <property type="match status" value="1"/>
</dbReference>
<keyword evidence="3" id="KW-0678">Repressor</keyword>
<dbReference type="SMART" id="SM00333">
    <property type="entry name" value="TUDOR"/>
    <property type="match status" value="1"/>
</dbReference>
<feature type="domain" description="C3H1-type" evidence="13">
    <location>
        <begin position="132"/>
        <end position="159"/>
    </location>
</feature>
<dbReference type="PANTHER" id="PTHR46297">
    <property type="entry name" value="ZINC FINGER CCCH-TYPE WITH G PATCH DOMAIN-CONTAINING PROTEIN"/>
    <property type="match status" value="1"/>
</dbReference>
<dbReference type="Proteomes" id="UP001249851">
    <property type="component" value="Unassembled WGS sequence"/>
</dbReference>
<dbReference type="Gene3D" id="2.30.30.1190">
    <property type="match status" value="1"/>
</dbReference>
<dbReference type="InterPro" id="IPR002999">
    <property type="entry name" value="Tudor"/>
</dbReference>
<gene>
    <name evidence="16" type="ORF">P5673_008612</name>
</gene>
<dbReference type="PANTHER" id="PTHR46297:SF1">
    <property type="entry name" value="ZINC FINGER CCCH-TYPE WITH G PATCH DOMAIN-CONTAINING PROTEIN"/>
    <property type="match status" value="1"/>
</dbReference>
<dbReference type="PROSITE" id="PS50103">
    <property type="entry name" value="ZF_C3H1"/>
    <property type="match status" value="1"/>
</dbReference>
<dbReference type="AlphaFoldDB" id="A0AAD9QT21"/>
<keyword evidence="9" id="KW-0804">Transcription</keyword>
<keyword evidence="10" id="KW-0539">Nucleus</keyword>
<evidence type="ECO:0000256" key="3">
    <source>
        <dbReference type="ARBA" id="ARBA00022491"/>
    </source>
</evidence>
<evidence type="ECO:0000256" key="11">
    <source>
        <dbReference type="PROSITE-ProRule" id="PRU00723"/>
    </source>
</evidence>
<comment type="caution">
    <text evidence="16">The sequence shown here is derived from an EMBL/GenBank/DDBJ whole genome shotgun (WGS) entry which is preliminary data.</text>
</comment>
<dbReference type="GO" id="GO:0001227">
    <property type="term" value="F:DNA-binding transcription repressor activity, RNA polymerase II-specific"/>
    <property type="evidence" value="ECO:0007669"/>
    <property type="project" value="TreeGrafter"/>
</dbReference>
<feature type="domain" description="Tudor" evidence="15">
    <location>
        <begin position="175"/>
        <end position="235"/>
    </location>
</feature>
<feature type="domain" description="G-patch" evidence="14">
    <location>
        <begin position="287"/>
        <end position="337"/>
    </location>
</feature>
<evidence type="ECO:0000259" key="13">
    <source>
        <dbReference type="PROSITE" id="PS50103"/>
    </source>
</evidence>
<evidence type="ECO:0000259" key="14">
    <source>
        <dbReference type="PROSITE" id="PS50174"/>
    </source>
</evidence>
<name>A0AAD9QT21_ACRCE</name>